<feature type="signal peptide" evidence="4">
    <location>
        <begin position="1"/>
        <end position="20"/>
    </location>
</feature>
<dbReference type="GO" id="GO:0005576">
    <property type="term" value="C:extracellular region"/>
    <property type="evidence" value="ECO:0007669"/>
    <property type="project" value="UniProtKB-ARBA"/>
</dbReference>
<name>A0AAV7DJC0_ENGPU</name>
<gene>
    <name evidence="6" type="ORF">GDO81_001815</name>
</gene>
<dbReference type="InterPro" id="IPR007110">
    <property type="entry name" value="Ig-like_dom"/>
</dbReference>
<keyword evidence="7" id="KW-1185">Reference proteome</keyword>
<dbReference type="InterPro" id="IPR013106">
    <property type="entry name" value="Ig_V-set"/>
</dbReference>
<dbReference type="Gene3D" id="2.60.40.10">
    <property type="entry name" value="Immunoglobulins"/>
    <property type="match status" value="1"/>
</dbReference>
<dbReference type="Proteomes" id="UP000824782">
    <property type="component" value="Unassembled WGS sequence"/>
</dbReference>
<evidence type="ECO:0000313" key="6">
    <source>
        <dbReference type="EMBL" id="KAG8596282.1"/>
    </source>
</evidence>
<reference evidence="6" key="1">
    <citation type="thesis" date="2020" institute="ProQuest LLC" country="789 East Eisenhower Parkway, Ann Arbor, MI, USA">
        <title>Comparative Genomics and Chromosome Evolution.</title>
        <authorList>
            <person name="Mudd A.B."/>
        </authorList>
    </citation>
    <scope>NUCLEOTIDE SEQUENCE</scope>
    <source>
        <strain evidence="6">237g6f4</strain>
        <tissue evidence="6">Blood</tissue>
    </source>
</reference>
<evidence type="ECO:0000313" key="7">
    <source>
        <dbReference type="Proteomes" id="UP000824782"/>
    </source>
</evidence>
<evidence type="ECO:0000256" key="4">
    <source>
        <dbReference type="SAM" id="SignalP"/>
    </source>
</evidence>
<protein>
    <recommendedName>
        <fullName evidence="5">Ig-like domain-containing protein</fullName>
    </recommendedName>
</protein>
<dbReference type="GO" id="GO:0019814">
    <property type="term" value="C:immunoglobulin complex"/>
    <property type="evidence" value="ECO:0007669"/>
    <property type="project" value="UniProtKB-KW"/>
</dbReference>
<dbReference type="PROSITE" id="PS50835">
    <property type="entry name" value="IG_LIKE"/>
    <property type="match status" value="1"/>
</dbReference>
<evidence type="ECO:0000259" key="5">
    <source>
        <dbReference type="PROSITE" id="PS50835"/>
    </source>
</evidence>
<keyword evidence="4" id="KW-0732">Signal</keyword>
<dbReference type="AlphaFoldDB" id="A0AAV7DJC0"/>
<dbReference type="GO" id="GO:0002250">
    <property type="term" value="P:adaptive immune response"/>
    <property type="evidence" value="ECO:0007669"/>
    <property type="project" value="UniProtKB-KW"/>
</dbReference>
<sequence length="123" mass="14059">MALYLLSIFLLYVSDHPIRSAPVLHQKESETAQIGKSIQLECEASGYNINDHHMYWFRQFPGSTTITWIAAFRTGQTTYIHDSFKDRVTPSTSISTGLLKIDRLVGSDTAVYYCASHTMRKFY</sequence>
<dbReference type="SUPFAM" id="SSF48726">
    <property type="entry name" value="Immunoglobulin"/>
    <property type="match status" value="1"/>
</dbReference>
<accession>A0AAV7DJC0</accession>
<dbReference type="EMBL" id="WNYA01000001">
    <property type="protein sequence ID" value="KAG8596282.1"/>
    <property type="molecule type" value="Genomic_DNA"/>
</dbReference>
<dbReference type="PANTHER" id="PTHR23266">
    <property type="entry name" value="IMMUNOGLOBULIN HEAVY CHAIN"/>
    <property type="match status" value="1"/>
</dbReference>
<evidence type="ECO:0000256" key="1">
    <source>
        <dbReference type="ARBA" id="ARBA00022859"/>
    </source>
</evidence>
<keyword evidence="3" id="KW-1280">Immunoglobulin</keyword>
<organism evidence="6 7">
    <name type="scientific">Engystomops pustulosus</name>
    <name type="common">Tungara frog</name>
    <name type="synonym">Physalaemus pustulosus</name>
    <dbReference type="NCBI Taxonomy" id="76066"/>
    <lineage>
        <taxon>Eukaryota</taxon>
        <taxon>Metazoa</taxon>
        <taxon>Chordata</taxon>
        <taxon>Craniata</taxon>
        <taxon>Vertebrata</taxon>
        <taxon>Euteleostomi</taxon>
        <taxon>Amphibia</taxon>
        <taxon>Batrachia</taxon>
        <taxon>Anura</taxon>
        <taxon>Neobatrachia</taxon>
        <taxon>Hyloidea</taxon>
        <taxon>Leptodactylidae</taxon>
        <taxon>Leiuperinae</taxon>
        <taxon>Engystomops</taxon>
    </lineage>
</organism>
<evidence type="ECO:0000256" key="3">
    <source>
        <dbReference type="ARBA" id="ARBA00043265"/>
    </source>
</evidence>
<keyword evidence="1" id="KW-0391">Immunity</keyword>
<comment type="caution">
    <text evidence="6">The sequence shown here is derived from an EMBL/GenBank/DDBJ whole genome shotgun (WGS) entry which is preliminary data.</text>
</comment>
<dbReference type="InterPro" id="IPR050199">
    <property type="entry name" value="IgHV"/>
</dbReference>
<evidence type="ECO:0000256" key="2">
    <source>
        <dbReference type="ARBA" id="ARBA00023130"/>
    </source>
</evidence>
<keyword evidence="2" id="KW-1064">Adaptive immunity</keyword>
<feature type="chain" id="PRO_5043787223" description="Ig-like domain-containing protein" evidence="4">
    <location>
        <begin position="21"/>
        <end position="123"/>
    </location>
</feature>
<dbReference type="Pfam" id="PF07686">
    <property type="entry name" value="V-set"/>
    <property type="match status" value="1"/>
</dbReference>
<dbReference type="SMART" id="SM00406">
    <property type="entry name" value="IGv"/>
    <property type="match status" value="1"/>
</dbReference>
<dbReference type="InterPro" id="IPR036179">
    <property type="entry name" value="Ig-like_dom_sf"/>
</dbReference>
<proteinExistence type="predicted"/>
<dbReference type="InterPro" id="IPR013783">
    <property type="entry name" value="Ig-like_fold"/>
</dbReference>
<feature type="domain" description="Ig-like" evidence="5">
    <location>
        <begin position="22"/>
        <end position="123"/>
    </location>
</feature>